<evidence type="ECO:0000256" key="1">
    <source>
        <dbReference type="SAM" id="MobiDB-lite"/>
    </source>
</evidence>
<dbReference type="InterPro" id="IPR000742">
    <property type="entry name" value="EGF"/>
</dbReference>
<evidence type="ECO:0000259" key="3">
    <source>
        <dbReference type="PROSITE" id="PS00022"/>
    </source>
</evidence>
<dbReference type="VEuPathDB" id="TriTrypDB:BSAL_44660"/>
<keyword evidence="5" id="KW-1185">Reference proteome</keyword>
<keyword evidence="2" id="KW-0732">Signal</keyword>
<dbReference type="SUPFAM" id="SSF101447">
    <property type="entry name" value="Formin homology 2 domain (FH2 domain)"/>
    <property type="match status" value="1"/>
</dbReference>
<organism evidence="4 5">
    <name type="scientific">Bodo saltans</name>
    <name type="common">Flagellated protozoan</name>
    <dbReference type="NCBI Taxonomy" id="75058"/>
    <lineage>
        <taxon>Eukaryota</taxon>
        <taxon>Discoba</taxon>
        <taxon>Euglenozoa</taxon>
        <taxon>Kinetoplastea</taxon>
        <taxon>Metakinetoplastina</taxon>
        <taxon>Eubodonida</taxon>
        <taxon>Bodonidae</taxon>
        <taxon>Bodo</taxon>
    </lineage>
</organism>
<name>A0A0S4JU76_BODSA</name>
<feature type="signal peptide" evidence="2">
    <location>
        <begin position="1"/>
        <end position="19"/>
    </location>
</feature>
<accession>A0A0S4JU76</accession>
<dbReference type="AlphaFoldDB" id="A0A0S4JU76"/>
<evidence type="ECO:0000313" key="5">
    <source>
        <dbReference type="Proteomes" id="UP000051952"/>
    </source>
</evidence>
<dbReference type="EMBL" id="CYKH01002193">
    <property type="protein sequence ID" value="CUG93764.1"/>
    <property type="molecule type" value="Genomic_DNA"/>
</dbReference>
<sequence length="309" mass="32316">MFRLLLLSLAVMVITLLAAGRIPPGPPVNPGPPPPPPPPPPPGFTPSPTPVPCTSAMDCSNHARNVSGYRPGCTCYCLPTYHGKTCNVTYTLTPSDALVTSSVSTTHLASSMTHSVLLMSFSASHSTTTTLPCSTLLDGPQVNVSLSPLLSPLISSSSNTSSSASSSSYTMLEKQISTSEPVDSGNTRGIIPVTSMGIDRRTLTSAGDGGGAPTIFANLTIHASGQHATGLRVKNVTLYGNLTLQHTYPYHSDSWHVVTVAPPLESGWMTTSLWQPTTIVLEVHTRTTSNNAARSAVISNLVLVCIVGL</sequence>
<dbReference type="PROSITE" id="PS00022">
    <property type="entry name" value="EGF_1"/>
    <property type="match status" value="1"/>
</dbReference>
<protein>
    <submittedName>
        <fullName evidence="4">GPI-anchored surface protein, putative</fullName>
    </submittedName>
</protein>
<gene>
    <name evidence="4" type="ORF">BSAL_44660</name>
</gene>
<proteinExistence type="predicted"/>
<feature type="chain" id="PRO_5006622847" evidence="2">
    <location>
        <begin position="20"/>
        <end position="309"/>
    </location>
</feature>
<feature type="region of interest" description="Disordered" evidence="1">
    <location>
        <begin position="25"/>
        <end position="49"/>
    </location>
</feature>
<evidence type="ECO:0000313" key="4">
    <source>
        <dbReference type="EMBL" id="CUG93764.1"/>
    </source>
</evidence>
<dbReference type="Proteomes" id="UP000051952">
    <property type="component" value="Unassembled WGS sequence"/>
</dbReference>
<feature type="domain" description="EGF-like" evidence="3">
    <location>
        <begin position="75"/>
        <end position="86"/>
    </location>
</feature>
<evidence type="ECO:0000256" key="2">
    <source>
        <dbReference type="SAM" id="SignalP"/>
    </source>
</evidence>
<reference evidence="5" key="1">
    <citation type="submission" date="2015-09" db="EMBL/GenBank/DDBJ databases">
        <authorList>
            <consortium name="Pathogen Informatics"/>
        </authorList>
    </citation>
    <scope>NUCLEOTIDE SEQUENCE [LARGE SCALE GENOMIC DNA]</scope>
    <source>
        <strain evidence="5">Lake Konstanz</strain>
    </source>
</reference>
<dbReference type="OrthoDB" id="283575at2759"/>